<sequence length="970" mass="107462">MGCICSKGRSANQYVSENHRRDKEQKSNKSSKRSEAAVGADATARLITNPRTEDNAGSTPISSDEGEKKMVVAEKPTKPFMEGGASGGKLPSGLTRITSVTNGERGAQVIAGWPSWLTAVAGEAISGWVPLKADSFEKLEKIGQGTYSSVYRARDLDSNKIVALKKVRFANMDPESVRFMAREILILRRLDHPNIMKLEGLITSRVSGSLYLVFEYMEHDLAGIAARPGVKFTEAQIKCYMQQLLRGLEHCHSHGILHRDIKGSNLLIDHYGNLKIADFGLATFYRPRQKQPLTSRVVTLWYRPPELLLGSTDYGVAVDLWSAGCILAELFAGKPIMPGRTEVEQLHKIFKLCGSPSEEYWKRSKLPHATIFKPTHPYKRCVAETFKDFPQSTLALLEVLLDVEPEGRGTASSALQSEFFTSLPLPCDPSSLPKYPPSKEFDAKLRDEEARRRKAAGGKGGSSKDSKVVPASDANAIQRQGQANPKSISEKYNPEEDSGSGFPIEPPKGAAPNAFSHSGQSVHPSAFGSLQSGHSKNGAEFSRQKSYMYRGAAQSSRFSNSASVRSGSQFDGNIESANPHWPEERMNGRYNYFDNGESSAKHDWSRHFLERPKSSHKKDEQPSGKESATGYTNRKNRIHYSGPLMPPGGNIEEMLKEHEKQIQHAVRKARLDKTKTKKANSDNGQTESLLQHVRNGRTSSDSSPASSNEKSPISGKQAKDDHEKSTNCDSTGTCNKIPTSLAKALIHYTTSTITPQQTLKEISVTSKVLDKKSPCNFLVFGLGHDSLMWTSLNHGGRTIFLEEDESWIEQIRRRFPTLESYHVTYDSKVNEANSLMDVGKGPECTAVGDPRYSVCQLALKGLPSEVYEIKWDLIMVDAPTGYHDEAPGRMSAIYTAGMMARNKEGGETDVFVHDVNRDVEDKFSKAFLCEGYMKKQEGRLRHFNIPSHKDSSNRPFCPDLPYIVVRKSGE</sequence>
<dbReference type="InterPro" id="IPR006514">
    <property type="entry name" value="IRX15/GXM/AGM"/>
</dbReference>
<evidence type="ECO:0000256" key="5">
    <source>
        <dbReference type="ARBA" id="ARBA00022741"/>
    </source>
</evidence>
<feature type="compositionally biased region" description="Basic and acidic residues" evidence="11">
    <location>
        <begin position="599"/>
        <end position="623"/>
    </location>
</feature>
<dbReference type="Proteomes" id="UP000290289">
    <property type="component" value="Chromosome 15"/>
</dbReference>
<keyword evidence="8" id="KW-1133">Transmembrane helix</keyword>
<dbReference type="AlphaFoldDB" id="A0A498HX37"/>
<evidence type="ECO:0000256" key="4">
    <source>
        <dbReference type="ARBA" id="ARBA00022692"/>
    </source>
</evidence>
<dbReference type="GO" id="GO:0045492">
    <property type="term" value="P:xylan biosynthetic process"/>
    <property type="evidence" value="ECO:0007669"/>
    <property type="project" value="InterPro"/>
</dbReference>
<dbReference type="PANTHER" id="PTHR31444">
    <property type="entry name" value="OS11G0490100 PROTEIN"/>
    <property type="match status" value="1"/>
</dbReference>
<feature type="compositionally biased region" description="Basic and acidic residues" evidence="11">
    <location>
        <begin position="17"/>
        <end position="35"/>
    </location>
</feature>
<evidence type="ECO:0000256" key="1">
    <source>
        <dbReference type="ARBA" id="ARBA00004194"/>
    </source>
</evidence>
<evidence type="ECO:0000256" key="9">
    <source>
        <dbReference type="ARBA" id="ARBA00023136"/>
    </source>
</evidence>
<proteinExistence type="predicted"/>
<dbReference type="PROSITE" id="PS00107">
    <property type="entry name" value="PROTEIN_KINASE_ATP"/>
    <property type="match status" value="1"/>
</dbReference>
<comment type="caution">
    <text evidence="13">The sequence shown here is derived from an EMBL/GenBank/DDBJ whole genome shotgun (WGS) entry which is preliminary data.</text>
</comment>
<feature type="compositionally biased region" description="Basic and acidic residues" evidence="11">
    <location>
        <begin position="717"/>
        <end position="726"/>
    </location>
</feature>
<feature type="region of interest" description="Disordered" evidence="11">
    <location>
        <begin position="1"/>
        <end position="68"/>
    </location>
</feature>
<keyword evidence="2" id="KW-0723">Serine/threonine-protein kinase</keyword>
<keyword evidence="6" id="KW-0418">Kinase</keyword>
<dbReference type="InterPro" id="IPR008271">
    <property type="entry name" value="Ser/Thr_kinase_AS"/>
</dbReference>
<dbReference type="FunFam" id="3.30.200.20:FF:000021">
    <property type="entry name" value="probable serine/threonine-protein kinase At1g54610"/>
    <property type="match status" value="1"/>
</dbReference>
<reference evidence="13 14" key="1">
    <citation type="submission" date="2018-10" db="EMBL/GenBank/DDBJ databases">
        <title>A high-quality apple genome assembly.</title>
        <authorList>
            <person name="Hu J."/>
        </authorList>
    </citation>
    <scope>NUCLEOTIDE SEQUENCE [LARGE SCALE GENOMIC DNA]</scope>
    <source>
        <strain evidence="14">cv. HFTH1</strain>
        <tissue evidence="13">Young leaf</tissue>
    </source>
</reference>
<feature type="compositionally biased region" description="Polar residues" evidence="11">
    <location>
        <begin position="696"/>
        <end position="711"/>
    </location>
</feature>
<evidence type="ECO:0000313" key="14">
    <source>
        <dbReference type="Proteomes" id="UP000290289"/>
    </source>
</evidence>
<keyword evidence="3" id="KW-0808">Transferase</keyword>
<dbReference type="InterPro" id="IPR017441">
    <property type="entry name" value="Protein_kinase_ATP_BS"/>
</dbReference>
<evidence type="ECO:0000256" key="3">
    <source>
        <dbReference type="ARBA" id="ARBA00022679"/>
    </source>
</evidence>
<keyword evidence="9" id="KW-0472">Membrane</keyword>
<dbReference type="Pfam" id="PF21729">
    <property type="entry name" value="IRX15_IRX15L_GXM"/>
    <property type="match status" value="1"/>
</dbReference>
<feature type="compositionally biased region" description="Polar residues" evidence="11">
    <location>
        <begin position="475"/>
        <end position="487"/>
    </location>
</feature>
<evidence type="ECO:0000256" key="10">
    <source>
        <dbReference type="PROSITE-ProRule" id="PRU10141"/>
    </source>
</evidence>
<comment type="subcellular location">
    <subcellularLocation>
        <location evidence="1">Golgi apparatus membrane</location>
        <topology evidence="1">Single-pass membrane protein</topology>
    </subcellularLocation>
</comment>
<dbReference type="CDD" id="cd07840">
    <property type="entry name" value="STKc_CDK9_like"/>
    <property type="match status" value="1"/>
</dbReference>
<dbReference type="FunFam" id="1.10.510.10:FF:000043">
    <property type="entry name" value="probable serine/threonine-protein kinase At1g54610"/>
    <property type="match status" value="1"/>
</dbReference>
<dbReference type="NCBIfam" id="TIGR01627">
    <property type="entry name" value="A_thal_3515"/>
    <property type="match status" value="1"/>
</dbReference>
<dbReference type="GO" id="GO:0005524">
    <property type="term" value="F:ATP binding"/>
    <property type="evidence" value="ECO:0007669"/>
    <property type="project" value="UniProtKB-UniRule"/>
</dbReference>
<dbReference type="SMART" id="SM00220">
    <property type="entry name" value="S_TKc"/>
    <property type="match status" value="1"/>
</dbReference>
<evidence type="ECO:0000256" key="7">
    <source>
        <dbReference type="ARBA" id="ARBA00022840"/>
    </source>
</evidence>
<feature type="region of interest" description="Disordered" evidence="11">
    <location>
        <begin position="448"/>
        <end position="733"/>
    </location>
</feature>
<protein>
    <recommendedName>
        <fullName evidence="12">Protein kinase domain-containing protein</fullName>
    </recommendedName>
</protein>
<evidence type="ECO:0000256" key="11">
    <source>
        <dbReference type="SAM" id="MobiDB-lite"/>
    </source>
</evidence>
<feature type="compositionally biased region" description="Basic and acidic residues" evidence="11">
    <location>
        <begin position="653"/>
        <end position="662"/>
    </location>
</feature>
<keyword evidence="5 10" id="KW-0547">Nucleotide-binding</keyword>
<evidence type="ECO:0000313" key="13">
    <source>
        <dbReference type="EMBL" id="RXH73463.1"/>
    </source>
</evidence>
<evidence type="ECO:0000256" key="2">
    <source>
        <dbReference type="ARBA" id="ARBA00022527"/>
    </source>
</evidence>
<keyword evidence="14" id="KW-1185">Reference proteome</keyword>
<dbReference type="Pfam" id="PF00069">
    <property type="entry name" value="Pkinase"/>
    <property type="match status" value="1"/>
</dbReference>
<dbReference type="GO" id="GO:0004674">
    <property type="term" value="F:protein serine/threonine kinase activity"/>
    <property type="evidence" value="ECO:0007669"/>
    <property type="project" value="UniProtKB-KW"/>
</dbReference>
<evidence type="ECO:0000256" key="8">
    <source>
        <dbReference type="ARBA" id="ARBA00022989"/>
    </source>
</evidence>
<name>A0A498HX37_MALDO</name>
<feature type="compositionally biased region" description="Polar residues" evidence="11">
    <location>
        <begin position="624"/>
        <end position="633"/>
    </location>
</feature>
<gene>
    <name evidence="13" type="ORF">DVH24_016285</name>
</gene>
<keyword evidence="4" id="KW-0812">Transmembrane</keyword>
<dbReference type="InterPro" id="IPR000719">
    <property type="entry name" value="Prot_kinase_dom"/>
</dbReference>
<dbReference type="Gene3D" id="3.30.200.20">
    <property type="entry name" value="Phosphorylase Kinase, domain 1"/>
    <property type="match status" value="1"/>
</dbReference>
<dbReference type="SUPFAM" id="SSF56112">
    <property type="entry name" value="Protein kinase-like (PK-like)"/>
    <property type="match status" value="1"/>
</dbReference>
<feature type="compositionally biased region" description="Polar residues" evidence="11">
    <location>
        <begin position="515"/>
        <end position="535"/>
    </location>
</feature>
<dbReference type="STRING" id="3750.A0A498HX37"/>
<dbReference type="EMBL" id="RDQH01000341">
    <property type="protein sequence ID" value="RXH73463.1"/>
    <property type="molecule type" value="Genomic_DNA"/>
</dbReference>
<dbReference type="Gene3D" id="1.10.510.10">
    <property type="entry name" value="Transferase(Phosphotransferase) domain 1"/>
    <property type="match status" value="1"/>
</dbReference>
<keyword evidence="7 10" id="KW-0067">ATP-binding</keyword>
<feature type="domain" description="Protein kinase" evidence="12">
    <location>
        <begin position="136"/>
        <end position="420"/>
    </location>
</feature>
<feature type="compositionally biased region" description="Low complexity" evidence="11">
    <location>
        <begin position="555"/>
        <end position="568"/>
    </location>
</feature>
<dbReference type="GO" id="GO:0000139">
    <property type="term" value="C:Golgi membrane"/>
    <property type="evidence" value="ECO:0007669"/>
    <property type="project" value="UniProtKB-SubCell"/>
</dbReference>
<evidence type="ECO:0000259" key="12">
    <source>
        <dbReference type="PROSITE" id="PS50011"/>
    </source>
</evidence>
<evidence type="ECO:0000256" key="6">
    <source>
        <dbReference type="ARBA" id="ARBA00022777"/>
    </source>
</evidence>
<accession>A0A498HX37</accession>
<dbReference type="PROSITE" id="PS50011">
    <property type="entry name" value="PROTEIN_KINASE_DOM"/>
    <property type="match status" value="1"/>
</dbReference>
<dbReference type="PROSITE" id="PS00108">
    <property type="entry name" value="PROTEIN_KINASE_ST"/>
    <property type="match status" value="1"/>
</dbReference>
<organism evidence="13 14">
    <name type="scientific">Malus domestica</name>
    <name type="common">Apple</name>
    <name type="synonym">Pyrus malus</name>
    <dbReference type="NCBI Taxonomy" id="3750"/>
    <lineage>
        <taxon>Eukaryota</taxon>
        <taxon>Viridiplantae</taxon>
        <taxon>Streptophyta</taxon>
        <taxon>Embryophyta</taxon>
        <taxon>Tracheophyta</taxon>
        <taxon>Spermatophyta</taxon>
        <taxon>Magnoliopsida</taxon>
        <taxon>eudicotyledons</taxon>
        <taxon>Gunneridae</taxon>
        <taxon>Pentapetalae</taxon>
        <taxon>rosids</taxon>
        <taxon>fabids</taxon>
        <taxon>Rosales</taxon>
        <taxon>Rosaceae</taxon>
        <taxon>Amygdaloideae</taxon>
        <taxon>Maleae</taxon>
        <taxon>Malus</taxon>
    </lineage>
</organism>
<feature type="binding site" evidence="10">
    <location>
        <position position="165"/>
    </location>
    <ligand>
        <name>ATP</name>
        <dbReference type="ChEBI" id="CHEBI:30616"/>
    </ligand>
</feature>
<dbReference type="InterPro" id="IPR011009">
    <property type="entry name" value="Kinase-like_dom_sf"/>
</dbReference>